<dbReference type="AlphaFoldDB" id="A0A3M7CZA0"/>
<sequence>MSYPQRTLKDGLLYLGGRSDEDDGYLTGKMSVQSVVDTTTDPTKHFIGHTKNFIIERHAGTRYCWIRLRTPAYAALVRSRIPLWDRVCHLQNRTCCTFVSMLTVFLVKMVFSLMTLNVDSPTFREPVLKAISSRKPTDDCNDIVDTAQEEIGRLFSSILSDHQSYPVLLTGAFSMKYQCLLSVLILLAAKTPVHEIQTLVFSCLHSPVDEISADPENTSVLKDLIDSKHTFVQGIHQHMNVQHGGIETYLREAGVSPSRMQDFLGAMQIANEKPGND</sequence>
<protein>
    <submittedName>
        <fullName evidence="2">Uncharacterized protein</fullName>
    </submittedName>
</protein>
<keyword evidence="1" id="KW-1133">Transmembrane helix</keyword>
<evidence type="ECO:0000313" key="2">
    <source>
        <dbReference type="EMBL" id="RMY57381.1"/>
    </source>
</evidence>
<dbReference type="Proteomes" id="UP000270230">
    <property type="component" value="Unassembled WGS sequence"/>
</dbReference>
<dbReference type="VEuPathDB" id="FungiDB:BTJ68_07006"/>
<evidence type="ECO:0000313" key="3">
    <source>
        <dbReference type="Proteomes" id="UP000270230"/>
    </source>
</evidence>
<name>A0A3M7CZA0_HORWE</name>
<feature type="transmembrane region" description="Helical" evidence="1">
    <location>
        <begin position="95"/>
        <end position="116"/>
    </location>
</feature>
<gene>
    <name evidence="2" type="ORF">D0865_03140</name>
</gene>
<comment type="caution">
    <text evidence="2">The sequence shown here is derived from an EMBL/GenBank/DDBJ whole genome shotgun (WGS) entry which is preliminary data.</text>
</comment>
<keyword evidence="1" id="KW-0472">Membrane</keyword>
<accession>A0A3M7CZA0</accession>
<proteinExistence type="predicted"/>
<evidence type="ECO:0000256" key="1">
    <source>
        <dbReference type="SAM" id="Phobius"/>
    </source>
</evidence>
<dbReference type="EMBL" id="QWIN01000169">
    <property type="protein sequence ID" value="RMY57381.1"/>
    <property type="molecule type" value="Genomic_DNA"/>
</dbReference>
<organism evidence="2 3">
    <name type="scientific">Hortaea werneckii</name>
    <name type="common">Black yeast</name>
    <name type="synonym">Cladosporium werneckii</name>
    <dbReference type="NCBI Taxonomy" id="91943"/>
    <lineage>
        <taxon>Eukaryota</taxon>
        <taxon>Fungi</taxon>
        <taxon>Dikarya</taxon>
        <taxon>Ascomycota</taxon>
        <taxon>Pezizomycotina</taxon>
        <taxon>Dothideomycetes</taxon>
        <taxon>Dothideomycetidae</taxon>
        <taxon>Mycosphaerellales</taxon>
        <taxon>Teratosphaeriaceae</taxon>
        <taxon>Hortaea</taxon>
    </lineage>
</organism>
<keyword evidence="1" id="KW-0812">Transmembrane</keyword>
<reference evidence="2 3" key="1">
    <citation type="journal article" date="2018" name="BMC Genomics">
        <title>Genomic evidence for intraspecific hybridization in a clonal and extremely halotolerant yeast.</title>
        <authorList>
            <person name="Gostincar C."/>
            <person name="Stajich J.E."/>
            <person name="Zupancic J."/>
            <person name="Zalar P."/>
            <person name="Gunde-Cimerman N."/>
        </authorList>
    </citation>
    <scope>NUCLEOTIDE SEQUENCE [LARGE SCALE GENOMIC DNA]</scope>
    <source>
        <strain evidence="2 3">EXF-151</strain>
    </source>
</reference>
<dbReference type="OrthoDB" id="3849923at2759"/>